<reference evidence="2" key="1">
    <citation type="submission" date="2021-07" db="EMBL/GenBank/DDBJ databases">
        <authorList>
            <person name="Branca A.L. A."/>
        </authorList>
    </citation>
    <scope>NUCLEOTIDE SEQUENCE</scope>
</reference>
<accession>A0A9W4JHL5</accession>
<dbReference type="EMBL" id="CAJVPG010000374">
    <property type="protein sequence ID" value="CAG8400068.1"/>
    <property type="molecule type" value="Genomic_DNA"/>
</dbReference>
<feature type="non-terminal residue" evidence="2">
    <location>
        <position position="121"/>
    </location>
</feature>
<feature type="region of interest" description="Disordered" evidence="1">
    <location>
        <begin position="1"/>
        <end position="65"/>
    </location>
</feature>
<feature type="compositionally biased region" description="Polar residues" evidence="1">
    <location>
        <begin position="45"/>
        <end position="65"/>
    </location>
</feature>
<dbReference type="Proteomes" id="UP001152649">
    <property type="component" value="Unassembled WGS sequence"/>
</dbReference>
<dbReference type="AlphaFoldDB" id="A0A9W4JHL5"/>
<keyword evidence="3" id="KW-1185">Reference proteome</keyword>
<comment type="caution">
    <text evidence="2">The sequence shown here is derived from an EMBL/GenBank/DDBJ whole genome shotgun (WGS) entry which is preliminary data.</text>
</comment>
<protein>
    <submittedName>
        <fullName evidence="2">Uncharacterized protein</fullName>
    </submittedName>
</protein>
<proteinExistence type="predicted"/>
<evidence type="ECO:0000313" key="2">
    <source>
        <dbReference type="EMBL" id="CAG8400068.1"/>
    </source>
</evidence>
<evidence type="ECO:0000256" key="1">
    <source>
        <dbReference type="SAM" id="MobiDB-lite"/>
    </source>
</evidence>
<evidence type="ECO:0000313" key="3">
    <source>
        <dbReference type="Proteomes" id="UP001152649"/>
    </source>
</evidence>
<dbReference type="OrthoDB" id="4358152at2759"/>
<sequence>MADPHAGAPEPPRTITRGTAVTDAPENLDSTTAPRTRRQARLSDGYSNTSRSITEVTSSVDSSGRVTTRDIWRMIDGLKETIAYQTELIQSTKDELLEVKHDQNVLQTQNEKLHEEVRALR</sequence>
<gene>
    <name evidence="2" type="ORF">PSALAMII_LOCUS7689</name>
</gene>
<organism evidence="2 3">
    <name type="scientific">Penicillium salamii</name>
    <dbReference type="NCBI Taxonomy" id="1612424"/>
    <lineage>
        <taxon>Eukaryota</taxon>
        <taxon>Fungi</taxon>
        <taxon>Dikarya</taxon>
        <taxon>Ascomycota</taxon>
        <taxon>Pezizomycotina</taxon>
        <taxon>Eurotiomycetes</taxon>
        <taxon>Eurotiomycetidae</taxon>
        <taxon>Eurotiales</taxon>
        <taxon>Aspergillaceae</taxon>
        <taxon>Penicillium</taxon>
    </lineage>
</organism>
<name>A0A9W4JHL5_9EURO</name>